<dbReference type="AlphaFoldDB" id="A0A176WSM1"/>
<evidence type="ECO:0000313" key="3">
    <source>
        <dbReference type="Proteomes" id="UP000077202"/>
    </source>
</evidence>
<feature type="region of interest" description="Disordered" evidence="1">
    <location>
        <begin position="84"/>
        <end position="103"/>
    </location>
</feature>
<proteinExistence type="predicted"/>
<evidence type="ECO:0000313" key="2">
    <source>
        <dbReference type="EMBL" id="OAE35515.1"/>
    </source>
</evidence>
<dbReference type="Proteomes" id="UP000077202">
    <property type="component" value="Unassembled WGS sequence"/>
</dbReference>
<accession>A0A176WSM1</accession>
<organism evidence="2 3">
    <name type="scientific">Marchantia polymorpha subsp. ruderalis</name>
    <dbReference type="NCBI Taxonomy" id="1480154"/>
    <lineage>
        <taxon>Eukaryota</taxon>
        <taxon>Viridiplantae</taxon>
        <taxon>Streptophyta</taxon>
        <taxon>Embryophyta</taxon>
        <taxon>Marchantiophyta</taxon>
        <taxon>Marchantiopsida</taxon>
        <taxon>Marchantiidae</taxon>
        <taxon>Marchantiales</taxon>
        <taxon>Marchantiaceae</taxon>
        <taxon>Marchantia</taxon>
    </lineage>
</organism>
<comment type="caution">
    <text evidence="2">The sequence shown here is derived from an EMBL/GenBank/DDBJ whole genome shotgun (WGS) entry which is preliminary data.</text>
</comment>
<gene>
    <name evidence="2" type="ORF">AXG93_2987s1020</name>
</gene>
<reference evidence="2" key="1">
    <citation type="submission" date="2016-03" db="EMBL/GenBank/DDBJ databases">
        <title>Mechanisms controlling the formation of the plant cell surface in tip-growing cells are functionally conserved among land plants.</title>
        <authorList>
            <person name="Honkanen S."/>
            <person name="Jones V.A."/>
            <person name="Morieri G."/>
            <person name="Champion C."/>
            <person name="Hetherington A.J."/>
            <person name="Kelly S."/>
            <person name="Saint-Marcoux D."/>
            <person name="Proust H."/>
            <person name="Prescott H."/>
            <person name="Dolan L."/>
        </authorList>
    </citation>
    <scope>NUCLEOTIDE SEQUENCE [LARGE SCALE GENOMIC DNA]</scope>
    <source>
        <tissue evidence="2">Whole gametophyte</tissue>
    </source>
</reference>
<name>A0A176WSM1_MARPO</name>
<feature type="region of interest" description="Disordered" evidence="1">
    <location>
        <begin position="150"/>
        <end position="202"/>
    </location>
</feature>
<dbReference type="EMBL" id="LVLJ01000169">
    <property type="protein sequence ID" value="OAE35515.1"/>
    <property type="molecule type" value="Genomic_DNA"/>
</dbReference>
<protein>
    <submittedName>
        <fullName evidence="2">Uncharacterized protein</fullName>
    </submittedName>
</protein>
<evidence type="ECO:0000256" key="1">
    <source>
        <dbReference type="SAM" id="MobiDB-lite"/>
    </source>
</evidence>
<keyword evidence="3" id="KW-1185">Reference proteome</keyword>
<sequence length="202" mass="23683">MMLMQILRPSRPTYMMTWQVEFVERALREDLIHWMRIFWTATRQYLGLIPRGSACYLSPFLINFYRGMGVLNVAEIRDFALRKNSGEGPRGRQDSQSRKRQRIDEAAVAKERLRRVTPVEMRLLDFRAKSKMKSRRLILKEYSSMESRGVAARERSTQEARLVAITDTEEEVPAGKKPRTMEEKSALLSHAGLQRKTSERRF</sequence>